<dbReference type="EMBL" id="FN645524">
    <property type="protein sequence ID" value="CBI82953.1"/>
    <property type="molecule type" value="Genomic_DNA"/>
</dbReference>
<reference evidence="1" key="1">
    <citation type="journal article" date="2011" name="PLoS Genet.">
        <title>Parallel evolution of a type IV secretion system in radiating lineages of the host-restricted bacterial pathogen Bartonella.</title>
        <authorList>
            <person name="Engel P."/>
            <person name="Salzburger W."/>
            <person name="Liesch M."/>
            <person name="Chang C.C."/>
            <person name="Maruyama S."/>
            <person name="Lanz C."/>
            <person name="Calteau A."/>
            <person name="Lajus A."/>
            <person name="Medigue C."/>
            <person name="Schuster S.C."/>
            <person name="Dehio C."/>
        </authorList>
    </citation>
    <scope>NUCLEOTIDE SEQUENCE</scope>
    <source>
        <strain evidence="1">R1</strain>
    </source>
</reference>
<proteinExistence type="predicted"/>
<name>E6Z1G5_BARSR</name>
<accession>E6Z1G5</accession>
<evidence type="ECO:0000313" key="1">
    <source>
        <dbReference type="EMBL" id="CBI82953.1"/>
    </source>
</evidence>
<organism evidence="1">
    <name type="scientific">Bartonella schoenbuchensis (strain DSM 13525 / NCTC 13165 / R1)</name>
    <dbReference type="NCBI Taxonomy" id="687861"/>
    <lineage>
        <taxon>Bacteria</taxon>
        <taxon>Pseudomonadati</taxon>
        <taxon>Pseudomonadota</taxon>
        <taxon>Alphaproteobacteria</taxon>
        <taxon>Hyphomicrobiales</taxon>
        <taxon>Bartonellaceae</taxon>
        <taxon>Bartonella</taxon>
    </lineage>
</organism>
<dbReference type="AlphaFoldDB" id="E6Z1G5"/>
<protein>
    <submittedName>
        <fullName evidence="1">Uncharacterized protein</fullName>
    </submittedName>
</protein>
<sequence length="78" mass="8676">MGVCFERGQMCSLVGGNWVQRCGGMLRHEGMPGLWFESAGMRQGRLGRKRMCGRGIWERGLGVIVVCAWLEGDEVECV</sequence>
<gene>
    <name evidence="1" type="ORF">BARSC_190226</name>
</gene>